<keyword evidence="2" id="KW-0175">Coiled coil</keyword>
<organism evidence="5 6">
    <name type="scientific">Cohaesibacter marisflavi</name>
    <dbReference type="NCBI Taxonomy" id="655353"/>
    <lineage>
        <taxon>Bacteria</taxon>
        <taxon>Pseudomonadati</taxon>
        <taxon>Pseudomonadota</taxon>
        <taxon>Alphaproteobacteria</taxon>
        <taxon>Hyphomicrobiales</taxon>
        <taxon>Cohaesibacteraceae</taxon>
    </lineage>
</organism>
<dbReference type="PROSITE" id="PS50937">
    <property type="entry name" value="HTH_MERR_2"/>
    <property type="match status" value="1"/>
</dbReference>
<feature type="region of interest" description="Disordered" evidence="3">
    <location>
        <begin position="1"/>
        <end position="39"/>
    </location>
</feature>
<feature type="domain" description="HTH merR-type" evidence="4">
    <location>
        <begin position="48"/>
        <end position="115"/>
    </location>
</feature>
<dbReference type="GO" id="GO:0003677">
    <property type="term" value="F:DNA binding"/>
    <property type="evidence" value="ECO:0007669"/>
    <property type="project" value="UniProtKB-KW"/>
</dbReference>
<evidence type="ECO:0000313" key="5">
    <source>
        <dbReference type="EMBL" id="SFN96102.1"/>
    </source>
</evidence>
<dbReference type="SMART" id="SM00422">
    <property type="entry name" value="HTH_MERR"/>
    <property type="match status" value="1"/>
</dbReference>
<dbReference type="OrthoDB" id="9803659at2"/>
<reference evidence="5 6" key="1">
    <citation type="submission" date="2016-10" db="EMBL/GenBank/DDBJ databases">
        <authorList>
            <person name="de Groot N.N."/>
        </authorList>
    </citation>
    <scope>NUCLEOTIDE SEQUENCE [LARGE SCALE GENOMIC DNA]</scope>
    <source>
        <strain evidence="5 6">CGMCC 1.9157</strain>
    </source>
</reference>
<protein>
    <submittedName>
        <fullName evidence="5">DNA-binding transcriptional regulator, MerR family</fullName>
    </submittedName>
</protein>
<name>A0A1I5DA74_9HYPH</name>
<dbReference type="AlphaFoldDB" id="A0A1I5DA74"/>
<feature type="compositionally biased region" description="Basic and acidic residues" evidence="3">
    <location>
        <begin position="1"/>
        <end position="21"/>
    </location>
</feature>
<gene>
    <name evidence="5" type="ORF">SAMN04488056_102530</name>
</gene>
<dbReference type="EMBL" id="FOVR01000002">
    <property type="protein sequence ID" value="SFN96102.1"/>
    <property type="molecule type" value="Genomic_DNA"/>
</dbReference>
<dbReference type="Gene3D" id="1.10.1660.10">
    <property type="match status" value="1"/>
</dbReference>
<evidence type="ECO:0000256" key="2">
    <source>
        <dbReference type="SAM" id="Coils"/>
    </source>
</evidence>
<dbReference type="InterPro" id="IPR047057">
    <property type="entry name" value="MerR_fam"/>
</dbReference>
<accession>A0A1I5DA74</accession>
<evidence type="ECO:0000256" key="1">
    <source>
        <dbReference type="ARBA" id="ARBA00023125"/>
    </source>
</evidence>
<dbReference type="Proteomes" id="UP000199236">
    <property type="component" value="Unassembled WGS sequence"/>
</dbReference>
<dbReference type="InterPro" id="IPR000551">
    <property type="entry name" value="MerR-type_HTH_dom"/>
</dbReference>
<evidence type="ECO:0000313" key="6">
    <source>
        <dbReference type="Proteomes" id="UP000199236"/>
    </source>
</evidence>
<proteinExistence type="predicted"/>
<evidence type="ECO:0000256" key="3">
    <source>
        <dbReference type="SAM" id="MobiDB-lite"/>
    </source>
</evidence>
<dbReference type="PANTHER" id="PTHR30204:SF58">
    <property type="entry name" value="HTH-TYPE TRANSCRIPTIONAL REGULATOR YFMP"/>
    <property type="match status" value="1"/>
</dbReference>
<dbReference type="PANTHER" id="PTHR30204">
    <property type="entry name" value="REDOX-CYCLING DRUG-SENSING TRANSCRIPTIONAL ACTIVATOR SOXR"/>
    <property type="match status" value="1"/>
</dbReference>
<evidence type="ECO:0000259" key="4">
    <source>
        <dbReference type="PROSITE" id="PS50937"/>
    </source>
</evidence>
<dbReference type="STRING" id="655353.SAMN04488056_102530"/>
<feature type="coiled-coil region" evidence="2">
    <location>
        <begin position="137"/>
        <end position="171"/>
    </location>
</feature>
<dbReference type="Pfam" id="PF13411">
    <property type="entry name" value="MerR_1"/>
    <property type="match status" value="1"/>
</dbReference>
<dbReference type="GO" id="GO:0003700">
    <property type="term" value="F:DNA-binding transcription factor activity"/>
    <property type="evidence" value="ECO:0007669"/>
    <property type="project" value="InterPro"/>
</dbReference>
<keyword evidence="6" id="KW-1185">Reference proteome</keyword>
<dbReference type="CDD" id="cd04776">
    <property type="entry name" value="HTH_GnyR"/>
    <property type="match status" value="1"/>
</dbReference>
<dbReference type="SUPFAM" id="SSF46955">
    <property type="entry name" value="Putative DNA-binding domain"/>
    <property type="match status" value="1"/>
</dbReference>
<dbReference type="InterPro" id="IPR009061">
    <property type="entry name" value="DNA-bd_dom_put_sf"/>
</dbReference>
<keyword evidence="1 5" id="KW-0238">DNA-binding</keyword>
<sequence length="173" mass="19541">MEIDHIANKRSGETVLKEEKTPVPAAEAGKDEGNDVLSAATNQSGPLSYSIGDLAKEFGVTLRTLRFYEDKNLLNPRRDGVNRVYSRRDRARLKLVLMGKKVGFSLTEIKEMLDLYDLRDGQVPQLRSALDRFSLHITILRQQRADVDQAIADLERTVEVVSGMLREKEKKEG</sequence>